<dbReference type="Proteomes" id="UP000463470">
    <property type="component" value="Unassembled WGS sequence"/>
</dbReference>
<name>A0A845L9F9_9FIRM</name>
<dbReference type="SUPFAM" id="SSF53474">
    <property type="entry name" value="alpha/beta-Hydrolases"/>
    <property type="match status" value="1"/>
</dbReference>
<dbReference type="EMBL" id="WXEY01000038">
    <property type="protein sequence ID" value="MZP31414.1"/>
    <property type="molecule type" value="Genomic_DNA"/>
</dbReference>
<sequence length="576" mass="64082">MSIYKKFAMIILLLFSFTFIHVQVSSAADFNVKIESPTKNSFFNVGNVVTIKAKALFLKGTNTKRLAIYIDGKTQKNWSVDNTDSIEIKVPVTSGLKHFIKVNAWDGKNVASDGLEFYTRETSTLTKIDSPSGQGYLNTDDKKVAKIEGIIKDNGKPAPNAILFVNKGTSNELKFVANQEGKFVGKVGLGNHTFTPAIHKYNRLLIDEATKISISSNKDIFASFDIPETKLPVLYVPGIMGSSTTVPTLFSPYPTLSQTIGTPQSELKAILPDDVISLKNAVENRGVYQLEEVPYDWRFSVKDIWKQYLMPKIRKYTQASGRHYTKVDVIAHSMGGLVTRAYIQSEEYANDIDKFAMVGTPNSGAPIVYIIWNSGNCKLVDHLKFGDKMADPIPGMFSFSKTMEELYYTMTRTQMSINEPQKREQTKKFAYNFVKGLGDLNPSPDYKFILNSKSSTDGNVYTGNTFLKELNNQNTIKLLYSKQEGDISKIRTKLFVTDTESTVNNVIVNSYGNAEGGVKKANGDDTVVAEYAKKPFEINGSNIISVSASNFGKHGNMIGNSNLQNEVKKFLDNGRF</sequence>
<evidence type="ECO:0000313" key="2">
    <source>
        <dbReference type="EMBL" id="MZP31414.1"/>
    </source>
</evidence>
<protein>
    <recommendedName>
        <fullName evidence="4">Lecithin:cholesterol acyltransferase</fullName>
    </recommendedName>
</protein>
<evidence type="ECO:0000256" key="1">
    <source>
        <dbReference type="SAM" id="SignalP"/>
    </source>
</evidence>
<dbReference type="InterPro" id="IPR029058">
    <property type="entry name" value="AB_hydrolase_fold"/>
</dbReference>
<feature type="signal peptide" evidence="1">
    <location>
        <begin position="1"/>
        <end position="27"/>
    </location>
</feature>
<feature type="chain" id="PRO_5032851033" description="Lecithin:cholesterol acyltransferase" evidence="1">
    <location>
        <begin position="28"/>
        <end position="576"/>
    </location>
</feature>
<evidence type="ECO:0008006" key="4">
    <source>
        <dbReference type="Google" id="ProtNLM"/>
    </source>
</evidence>
<accession>A0A845L9F9</accession>
<dbReference type="PANTHER" id="PTHR11440">
    <property type="entry name" value="LECITHIN-CHOLESTEROL ACYLTRANSFERASE-RELATED"/>
    <property type="match status" value="1"/>
</dbReference>
<evidence type="ECO:0000313" key="3">
    <source>
        <dbReference type="Proteomes" id="UP000463470"/>
    </source>
</evidence>
<comment type="caution">
    <text evidence="2">The sequence shown here is derived from an EMBL/GenBank/DDBJ whole genome shotgun (WGS) entry which is preliminary data.</text>
</comment>
<dbReference type="Gene3D" id="3.40.50.1820">
    <property type="entry name" value="alpha/beta hydrolase"/>
    <property type="match status" value="1"/>
</dbReference>
<dbReference type="Pfam" id="PF02450">
    <property type="entry name" value="LCAT"/>
    <property type="match status" value="1"/>
</dbReference>
<reference evidence="2 3" key="1">
    <citation type="submission" date="2020-01" db="EMBL/GenBank/DDBJ databases">
        <title>Whole-genome sequence of Heliobacterium undosum DSM 13378.</title>
        <authorList>
            <person name="Kyndt J.A."/>
            <person name="Meyer T.E."/>
        </authorList>
    </citation>
    <scope>NUCLEOTIDE SEQUENCE [LARGE SCALE GENOMIC DNA]</scope>
    <source>
        <strain evidence="2 3">DSM 13378</strain>
    </source>
</reference>
<gene>
    <name evidence="2" type="ORF">GTO91_17095</name>
</gene>
<proteinExistence type="predicted"/>
<dbReference type="OrthoDB" id="9765872at2"/>
<dbReference type="AlphaFoldDB" id="A0A845L9F9"/>
<dbReference type="InterPro" id="IPR003386">
    <property type="entry name" value="LACT/PDAT_acylTrfase"/>
</dbReference>
<dbReference type="GO" id="GO:0008374">
    <property type="term" value="F:O-acyltransferase activity"/>
    <property type="evidence" value="ECO:0007669"/>
    <property type="project" value="InterPro"/>
</dbReference>
<keyword evidence="1" id="KW-0732">Signal</keyword>
<dbReference type="RefSeq" id="WP_161259928.1">
    <property type="nucleotide sequence ID" value="NZ_WXEY01000038.1"/>
</dbReference>
<dbReference type="GO" id="GO:0006629">
    <property type="term" value="P:lipid metabolic process"/>
    <property type="evidence" value="ECO:0007669"/>
    <property type="project" value="InterPro"/>
</dbReference>
<organism evidence="2 3">
    <name type="scientific">Heliomicrobium undosum</name>
    <dbReference type="NCBI Taxonomy" id="121734"/>
    <lineage>
        <taxon>Bacteria</taxon>
        <taxon>Bacillati</taxon>
        <taxon>Bacillota</taxon>
        <taxon>Clostridia</taxon>
        <taxon>Eubacteriales</taxon>
        <taxon>Heliobacteriaceae</taxon>
        <taxon>Heliomicrobium</taxon>
    </lineage>
</organism>
<keyword evidence="3" id="KW-1185">Reference proteome</keyword>